<evidence type="ECO:0000313" key="2">
    <source>
        <dbReference type="EMBL" id="KAK3342143.1"/>
    </source>
</evidence>
<gene>
    <name evidence="2" type="ORF">B0T25DRAFT_359911</name>
</gene>
<keyword evidence="3" id="KW-1185">Reference proteome</keyword>
<evidence type="ECO:0000313" key="3">
    <source>
        <dbReference type="Proteomes" id="UP001275084"/>
    </source>
</evidence>
<protein>
    <submittedName>
        <fullName evidence="2">Uncharacterized protein</fullName>
    </submittedName>
</protein>
<name>A0AAJ0M8U1_9PEZI</name>
<dbReference type="AlphaFoldDB" id="A0AAJ0M8U1"/>
<accession>A0AAJ0M8U1</accession>
<sequence>MNGGLRFAVSMAGVMLTRSHPELALSGGRIGAFGGETTGGRSRAPLSLVDGVSWGTSAGVDGKQSLGTRLALASRGAWQRYLSALLIQLLPPRGLGMDVGVGTAWNSSIPSIPRPHITMSSLNHLPVPDSQPHEPANATGRCRLT</sequence>
<reference evidence="2" key="2">
    <citation type="submission" date="2023-06" db="EMBL/GenBank/DDBJ databases">
        <authorList>
            <consortium name="Lawrence Berkeley National Laboratory"/>
            <person name="Haridas S."/>
            <person name="Hensen N."/>
            <person name="Bonometti L."/>
            <person name="Westerberg I."/>
            <person name="Brannstrom I.O."/>
            <person name="Guillou S."/>
            <person name="Cros-Aarteil S."/>
            <person name="Calhoun S."/>
            <person name="Kuo A."/>
            <person name="Mondo S."/>
            <person name="Pangilinan J."/>
            <person name="Riley R."/>
            <person name="Labutti K."/>
            <person name="Andreopoulos B."/>
            <person name="Lipzen A."/>
            <person name="Chen C."/>
            <person name="Yanf M."/>
            <person name="Daum C."/>
            <person name="Ng V."/>
            <person name="Clum A."/>
            <person name="Steindorff A."/>
            <person name="Ohm R."/>
            <person name="Martin F."/>
            <person name="Silar P."/>
            <person name="Natvig D."/>
            <person name="Lalanne C."/>
            <person name="Gautier V."/>
            <person name="Ament-Velasquez S.L."/>
            <person name="Kruys A."/>
            <person name="Hutchinson M.I."/>
            <person name="Powell A.J."/>
            <person name="Barry K."/>
            <person name="Miller A.N."/>
            <person name="Grigoriev I.V."/>
            <person name="Debuchy R."/>
            <person name="Gladieux P."/>
            <person name="Thoren M.H."/>
            <person name="Johannesson H."/>
        </authorList>
    </citation>
    <scope>NUCLEOTIDE SEQUENCE</scope>
    <source>
        <strain evidence="2">CBS 955.72</strain>
    </source>
</reference>
<feature type="region of interest" description="Disordered" evidence="1">
    <location>
        <begin position="120"/>
        <end position="145"/>
    </location>
</feature>
<proteinExistence type="predicted"/>
<dbReference type="Proteomes" id="UP001275084">
    <property type="component" value="Unassembled WGS sequence"/>
</dbReference>
<evidence type="ECO:0000256" key="1">
    <source>
        <dbReference type="SAM" id="MobiDB-lite"/>
    </source>
</evidence>
<comment type="caution">
    <text evidence="2">The sequence shown here is derived from an EMBL/GenBank/DDBJ whole genome shotgun (WGS) entry which is preliminary data.</text>
</comment>
<dbReference type="EMBL" id="JAUIQD010000008">
    <property type="protein sequence ID" value="KAK3342143.1"/>
    <property type="molecule type" value="Genomic_DNA"/>
</dbReference>
<organism evidence="2 3">
    <name type="scientific">Lasiosphaeria hispida</name>
    <dbReference type="NCBI Taxonomy" id="260671"/>
    <lineage>
        <taxon>Eukaryota</taxon>
        <taxon>Fungi</taxon>
        <taxon>Dikarya</taxon>
        <taxon>Ascomycota</taxon>
        <taxon>Pezizomycotina</taxon>
        <taxon>Sordariomycetes</taxon>
        <taxon>Sordariomycetidae</taxon>
        <taxon>Sordariales</taxon>
        <taxon>Lasiosphaeriaceae</taxon>
        <taxon>Lasiosphaeria</taxon>
    </lineage>
</organism>
<reference evidence="2" key="1">
    <citation type="journal article" date="2023" name="Mol. Phylogenet. Evol.">
        <title>Genome-scale phylogeny and comparative genomics of the fungal order Sordariales.</title>
        <authorList>
            <person name="Hensen N."/>
            <person name="Bonometti L."/>
            <person name="Westerberg I."/>
            <person name="Brannstrom I.O."/>
            <person name="Guillou S."/>
            <person name="Cros-Aarteil S."/>
            <person name="Calhoun S."/>
            <person name="Haridas S."/>
            <person name="Kuo A."/>
            <person name="Mondo S."/>
            <person name="Pangilinan J."/>
            <person name="Riley R."/>
            <person name="LaButti K."/>
            <person name="Andreopoulos B."/>
            <person name="Lipzen A."/>
            <person name="Chen C."/>
            <person name="Yan M."/>
            <person name="Daum C."/>
            <person name="Ng V."/>
            <person name="Clum A."/>
            <person name="Steindorff A."/>
            <person name="Ohm R.A."/>
            <person name="Martin F."/>
            <person name="Silar P."/>
            <person name="Natvig D.O."/>
            <person name="Lalanne C."/>
            <person name="Gautier V."/>
            <person name="Ament-Velasquez S.L."/>
            <person name="Kruys A."/>
            <person name="Hutchinson M.I."/>
            <person name="Powell A.J."/>
            <person name="Barry K."/>
            <person name="Miller A.N."/>
            <person name="Grigoriev I.V."/>
            <person name="Debuchy R."/>
            <person name="Gladieux P."/>
            <person name="Hiltunen Thoren M."/>
            <person name="Johannesson H."/>
        </authorList>
    </citation>
    <scope>NUCLEOTIDE SEQUENCE</scope>
    <source>
        <strain evidence="2">CBS 955.72</strain>
    </source>
</reference>